<dbReference type="Pfam" id="PF02678">
    <property type="entry name" value="Pirin"/>
    <property type="match status" value="1"/>
</dbReference>
<dbReference type="InterPro" id="IPR011051">
    <property type="entry name" value="RmlC_Cupin_sf"/>
</dbReference>
<dbReference type="Pfam" id="PF05726">
    <property type="entry name" value="Pirin_C"/>
    <property type="match status" value="1"/>
</dbReference>
<sequence length="287" mass="31827">METNKIVYRDILKKWGVEYHEHSAIHTSGMVIPAGNWEASDPFLIMAEDVMKNGAFDHHPHRGIETVTYIIDGEMEHFDNKGGRGTLRKGDAQWLTAGRGVLHLEEAPAGKTAHSLQLWVNLPAESKMVESSYQDILRSRTPVVKEEGVEIFVISGSSHGVTALVRNHVPVTMLEINLEAGYQTLQKLPADYNGFLFVIEGEGEFGCSAVKGEAKEVLWLTESVTAESEVSIKAKGNLKVLLIAGKKLREPVVARGPFVMNTVEQINQAYQDFRNGKFGDWEQDVLG</sequence>
<dbReference type="PANTHER" id="PTHR13903:SF8">
    <property type="entry name" value="PIRIN"/>
    <property type="match status" value="1"/>
</dbReference>
<feature type="domain" description="Pirin C-terminal" evidence="4">
    <location>
        <begin position="173"/>
        <end position="279"/>
    </location>
</feature>
<dbReference type="RefSeq" id="WP_269416759.1">
    <property type="nucleotide sequence ID" value="NZ_JAPWGL010000005.1"/>
</dbReference>
<evidence type="ECO:0000259" key="4">
    <source>
        <dbReference type="Pfam" id="PF05726"/>
    </source>
</evidence>
<evidence type="ECO:0000256" key="1">
    <source>
        <dbReference type="ARBA" id="ARBA00008416"/>
    </source>
</evidence>
<comment type="similarity">
    <text evidence="1 2">Belongs to the pirin family.</text>
</comment>
<gene>
    <name evidence="5" type="ORF">O0931_17435</name>
</gene>
<evidence type="ECO:0000256" key="2">
    <source>
        <dbReference type="RuleBase" id="RU003457"/>
    </source>
</evidence>
<reference evidence="5" key="1">
    <citation type="submission" date="2022-12" db="EMBL/GenBank/DDBJ databases">
        <title>Genome sequence of SJ11.</title>
        <authorList>
            <person name="Woo H."/>
        </authorList>
    </citation>
    <scope>NUCLEOTIDE SEQUENCE</scope>
    <source>
        <strain evidence="5">SJ11</strain>
    </source>
</reference>
<organism evidence="5 6">
    <name type="scientific">Pedobacter rhodius</name>
    <dbReference type="NCBI Taxonomy" id="3004098"/>
    <lineage>
        <taxon>Bacteria</taxon>
        <taxon>Pseudomonadati</taxon>
        <taxon>Bacteroidota</taxon>
        <taxon>Sphingobacteriia</taxon>
        <taxon>Sphingobacteriales</taxon>
        <taxon>Sphingobacteriaceae</taxon>
        <taxon>Pedobacter</taxon>
    </lineage>
</organism>
<accession>A0ABT4L1N6</accession>
<dbReference type="CDD" id="cd02909">
    <property type="entry name" value="cupin_pirin_N"/>
    <property type="match status" value="1"/>
</dbReference>
<dbReference type="EMBL" id="JAPWGL010000005">
    <property type="protein sequence ID" value="MCZ4225099.1"/>
    <property type="molecule type" value="Genomic_DNA"/>
</dbReference>
<dbReference type="Proteomes" id="UP001144341">
    <property type="component" value="Unassembled WGS sequence"/>
</dbReference>
<proteinExistence type="inferred from homology"/>
<dbReference type="SUPFAM" id="SSF51182">
    <property type="entry name" value="RmlC-like cupins"/>
    <property type="match status" value="1"/>
</dbReference>
<keyword evidence="6" id="KW-1185">Reference proteome</keyword>
<dbReference type="PIRSF" id="PIRSF006232">
    <property type="entry name" value="Pirin"/>
    <property type="match status" value="1"/>
</dbReference>
<dbReference type="PANTHER" id="PTHR13903">
    <property type="entry name" value="PIRIN-RELATED"/>
    <property type="match status" value="1"/>
</dbReference>
<comment type="caution">
    <text evidence="5">The sequence shown here is derived from an EMBL/GenBank/DDBJ whole genome shotgun (WGS) entry which is preliminary data.</text>
</comment>
<dbReference type="InterPro" id="IPR008778">
    <property type="entry name" value="Pirin_C_dom"/>
</dbReference>
<dbReference type="Gene3D" id="2.60.120.10">
    <property type="entry name" value="Jelly Rolls"/>
    <property type="match status" value="2"/>
</dbReference>
<feature type="domain" description="Pirin N-terminal" evidence="3">
    <location>
        <begin position="47"/>
        <end position="120"/>
    </location>
</feature>
<dbReference type="CDD" id="cd02247">
    <property type="entry name" value="cupin_pirin_C"/>
    <property type="match status" value="1"/>
</dbReference>
<dbReference type="InterPro" id="IPR012093">
    <property type="entry name" value="Pirin"/>
</dbReference>
<name>A0ABT4L1N6_9SPHI</name>
<evidence type="ECO:0000313" key="6">
    <source>
        <dbReference type="Proteomes" id="UP001144341"/>
    </source>
</evidence>
<evidence type="ECO:0000313" key="5">
    <source>
        <dbReference type="EMBL" id="MCZ4225099.1"/>
    </source>
</evidence>
<dbReference type="InterPro" id="IPR014710">
    <property type="entry name" value="RmlC-like_jellyroll"/>
</dbReference>
<protein>
    <submittedName>
        <fullName evidence="5">Pirin family protein</fullName>
    </submittedName>
</protein>
<evidence type="ECO:0000259" key="3">
    <source>
        <dbReference type="Pfam" id="PF02678"/>
    </source>
</evidence>
<dbReference type="InterPro" id="IPR003829">
    <property type="entry name" value="Pirin_N_dom"/>
</dbReference>